<dbReference type="GO" id="GO:0003677">
    <property type="term" value="F:DNA binding"/>
    <property type="evidence" value="ECO:0007669"/>
    <property type="project" value="UniProtKB-KW"/>
</dbReference>
<dbReference type="InterPro" id="IPR036388">
    <property type="entry name" value="WH-like_DNA-bd_sf"/>
</dbReference>
<evidence type="ECO:0000259" key="1">
    <source>
        <dbReference type="Pfam" id="PF03551"/>
    </source>
</evidence>
<dbReference type="AlphaFoldDB" id="A0A1X7I7N9"/>
<dbReference type="InterPro" id="IPR052509">
    <property type="entry name" value="Metal_resp_DNA-bind_regulator"/>
</dbReference>
<evidence type="ECO:0000313" key="3">
    <source>
        <dbReference type="Proteomes" id="UP000193804"/>
    </source>
</evidence>
<name>A0A1X7I7N9_9BACT</name>
<dbReference type="PANTHER" id="PTHR33169">
    <property type="entry name" value="PADR-FAMILY TRANSCRIPTIONAL REGULATOR"/>
    <property type="match status" value="1"/>
</dbReference>
<dbReference type="EMBL" id="FXAW01000001">
    <property type="protein sequence ID" value="SMG10162.1"/>
    <property type="molecule type" value="Genomic_DNA"/>
</dbReference>
<keyword evidence="2" id="KW-0238">DNA-binding</keyword>
<dbReference type="InterPro" id="IPR005149">
    <property type="entry name" value="Tscrpt_reg_PadR_N"/>
</dbReference>
<dbReference type="InterPro" id="IPR036390">
    <property type="entry name" value="WH_DNA-bd_sf"/>
</dbReference>
<dbReference type="Pfam" id="PF03551">
    <property type="entry name" value="PadR"/>
    <property type="match status" value="1"/>
</dbReference>
<reference evidence="3" key="1">
    <citation type="submission" date="2017-04" db="EMBL/GenBank/DDBJ databases">
        <authorList>
            <person name="Varghese N."/>
            <person name="Submissions S."/>
        </authorList>
    </citation>
    <scope>NUCLEOTIDE SEQUENCE [LARGE SCALE GENOMIC DNA]</scope>
    <source>
        <strain evidence="3">DSM 4125</strain>
    </source>
</reference>
<proteinExistence type="predicted"/>
<dbReference type="SUPFAM" id="SSF46785">
    <property type="entry name" value="Winged helix' DNA-binding domain"/>
    <property type="match status" value="1"/>
</dbReference>
<organism evidence="2 3">
    <name type="scientific">Marivirga sericea</name>
    <dbReference type="NCBI Taxonomy" id="1028"/>
    <lineage>
        <taxon>Bacteria</taxon>
        <taxon>Pseudomonadati</taxon>
        <taxon>Bacteroidota</taxon>
        <taxon>Cytophagia</taxon>
        <taxon>Cytophagales</taxon>
        <taxon>Marivirgaceae</taxon>
        <taxon>Marivirga</taxon>
    </lineage>
</organism>
<dbReference type="Gene3D" id="1.10.10.10">
    <property type="entry name" value="Winged helix-like DNA-binding domain superfamily/Winged helix DNA-binding domain"/>
    <property type="match status" value="1"/>
</dbReference>
<sequence length="123" mass="13965">MHKIILYTCSMANQQLIKGSLSTIVLHLLQSAGEMYGYEITQKVKQLTSDEIKLTEGALYPTLHKLEAEGTLTTESRKVDGRVRKYYRLTEDGKKATAERMEELEAFLLNMQRVLGLNIKLSS</sequence>
<gene>
    <name evidence="2" type="ORF">SAMN05661096_00296</name>
</gene>
<evidence type="ECO:0000313" key="2">
    <source>
        <dbReference type="EMBL" id="SMG10162.1"/>
    </source>
</evidence>
<protein>
    <submittedName>
        <fullName evidence="2">DNA-binding transcriptional regulator, PadR family</fullName>
    </submittedName>
</protein>
<accession>A0A1X7I7N9</accession>
<dbReference type="STRING" id="1028.SAMN05661096_00296"/>
<keyword evidence="3" id="KW-1185">Reference proteome</keyword>
<feature type="domain" description="Transcription regulator PadR N-terminal" evidence="1">
    <location>
        <begin position="25"/>
        <end position="98"/>
    </location>
</feature>
<dbReference type="PANTHER" id="PTHR33169:SF14">
    <property type="entry name" value="TRANSCRIPTIONAL REGULATOR RV3488"/>
    <property type="match status" value="1"/>
</dbReference>
<dbReference type="Proteomes" id="UP000193804">
    <property type="component" value="Unassembled WGS sequence"/>
</dbReference>